<evidence type="ECO:0000313" key="4">
    <source>
        <dbReference type="Proteomes" id="UP000249364"/>
    </source>
</evidence>
<dbReference type="STRING" id="121821.GCA_001870675_03179"/>
<dbReference type="PANTHER" id="PTHR48107:SF16">
    <property type="entry name" value="NADPH-DEPENDENT ALDEHYDE REDUCTASE 1, CHLOROPLASTIC"/>
    <property type="match status" value="1"/>
</dbReference>
<evidence type="ECO:0000256" key="1">
    <source>
        <dbReference type="ARBA" id="ARBA00006484"/>
    </source>
</evidence>
<reference evidence="3 4" key="1">
    <citation type="submission" date="2018-06" db="EMBL/GenBank/DDBJ databases">
        <title>Genomic Encyclopedia of Archaeal and Bacterial Type Strains, Phase II (KMG-II): from individual species to whole genera.</title>
        <authorList>
            <person name="Goeker M."/>
        </authorList>
    </citation>
    <scope>NUCLEOTIDE SEQUENCE [LARGE SCALE GENOMIC DNA]</scope>
    <source>
        <strain evidence="3 4">DSM 13087</strain>
    </source>
</reference>
<sequence length="144" mass="15513">MTNSSVVVFFIGEALLLRGDVEDKSFCGDAVSATVEGFGQLQIMVNNAAEQHAQDSVTDIAEEQLFRTFRSNFNGYFFMVQAGRPHLSRGASIICTTSVTAYRRPDLLIDYASTKGAIVSFVRAPYSALAAEGIRVKGVAPGPI</sequence>
<dbReference type="GO" id="GO:0016614">
    <property type="term" value="F:oxidoreductase activity, acting on CH-OH group of donors"/>
    <property type="evidence" value="ECO:0007669"/>
    <property type="project" value="UniProtKB-ARBA"/>
</dbReference>
<dbReference type="InterPro" id="IPR002347">
    <property type="entry name" value="SDR_fam"/>
</dbReference>
<dbReference type="PANTHER" id="PTHR48107">
    <property type="entry name" value="NADPH-DEPENDENT ALDEHYDE REDUCTASE-LIKE PROTEIN, CHLOROPLASTIC-RELATED"/>
    <property type="match status" value="1"/>
</dbReference>
<accession>A0A2W7Q034</accession>
<dbReference type="Gene3D" id="3.40.50.720">
    <property type="entry name" value="NAD(P)-binding Rossmann-like Domain"/>
    <property type="match status" value="1"/>
</dbReference>
<keyword evidence="2" id="KW-0560">Oxidoreductase</keyword>
<keyword evidence="4" id="KW-1185">Reference proteome</keyword>
<comment type="similarity">
    <text evidence="1">Belongs to the short-chain dehydrogenases/reductases (SDR) family.</text>
</comment>
<proteinExistence type="inferred from homology"/>
<protein>
    <submittedName>
        <fullName evidence="3">Enoyl-ACP reductase-like protein</fullName>
    </submittedName>
</protein>
<dbReference type="PRINTS" id="PR00081">
    <property type="entry name" value="GDHRDH"/>
</dbReference>
<name>A0A2W7Q034_9RHOB</name>
<evidence type="ECO:0000256" key="2">
    <source>
        <dbReference type="ARBA" id="ARBA00023002"/>
    </source>
</evidence>
<dbReference type="Proteomes" id="UP000249364">
    <property type="component" value="Unassembled WGS sequence"/>
</dbReference>
<dbReference type="SUPFAM" id="SSF51735">
    <property type="entry name" value="NAD(P)-binding Rossmann-fold domains"/>
    <property type="match status" value="1"/>
</dbReference>
<dbReference type="Pfam" id="PF00106">
    <property type="entry name" value="adh_short"/>
    <property type="match status" value="1"/>
</dbReference>
<comment type="caution">
    <text evidence="3">The sequence shown here is derived from an EMBL/GenBank/DDBJ whole genome shotgun (WGS) entry which is preliminary data.</text>
</comment>
<dbReference type="InterPro" id="IPR036291">
    <property type="entry name" value="NAD(P)-bd_dom_sf"/>
</dbReference>
<dbReference type="RefSeq" id="WP_071470971.1">
    <property type="nucleotide sequence ID" value="NZ_MEHT01000046.1"/>
</dbReference>
<organism evidence="3 4">
    <name type="scientific">Roseinatronobacter thiooxidans</name>
    <dbReference type="NCBI Taxonomy" id="121821"/>
    <lineage>
        <taxon>Bacteria</taxon>
        <taxon>Pseudomonadati</taxon>
        <taxon>Pseudomonadota</taxon>
        <taxon>Alphaproteobacteria</taxon>
        <taxon>Rhodobacterales</taxon>
        <taxon>Paracoccaceae</taxon>
        <taxon>Roseinatronobacter</taxon>
    </lineage>
</organism>
<evidence type="ECO:0000313" key="3">
    <source>
        <dbReference type="EMBL" id="PZX41924.1"/>
    </source>
</evidence>
<gene>
    <name evidence="3" type="ORF">LY56_02215</name>
</gene>
<dbReference type="EMBL" id="QKZQ01000010">
    <property type="protein sequence ID" value="PZX41924.1"/>
    <property type="molecule type" value="Genomic_DNA"/>
</dbReference>
<dbReference type="AlphaFoldDB" id="A0A2W7Q034"/>